<dbReference type="InterPro" id="IPR027417">
    <property type="entry name" value="P-loop_NTPase"/>
</dbReference>
<dbReference type="PANTHER" id="PTHR10695">
    <property type="entry name" value="DEPHOSPHO-COA KINASE-RELATED"/>
    <property type="match status" value="1"/>
</dbReference>
<gene>
    <name evidence="5 7" type="primary">coaE</name>
    <name evidence="7" type="ORF">LuPra_04171</name>
</gene>
<keyword evidence="2 5" id="KW-0547">Nucleotide-binding</keyword>
<keyword evidence="5 7" id="KW-0418">Kinase</keyword>
<keyword evidence="5" id="KW-0963">Cytoplasm</keyword>
<evidence type="ECO:0000256" key="3">
    <source>
        <dbReference type="ARBA" id="ARBA00022840"/>
    </source>
</evidence>
<dbReference type="PANTHER" id="PTHR10695:SF46">
    <property type="entry name" value="BIFUNCTIONAL COENZYME A SYNTHASE-RELATED"/>
    <property type="match status" value="1"/>
</dbReference>
<dbReference type="RefSeq" id="WP_234800487.1">
    <property type="nucleotide sequence ID" value="NZ_CP015136.1"/>
</dbReference>
<dbReference type="GO" id="GO:0005524">
    <property type="term" value="F:ATP binding"/>
    <property type="evidence" value="ECO:0007669"/>
    <property type="project" value="UniProtKB-UniRule"/>
</dbReference>
<comment type="similarity">
    <text evidence="1 5">Belongs to the CoaE family.</text>
</comment>
<evidence type="ECO:0000256" key="1">
    <source>
        <dbReference type="ARBA" id="ARBA00009018"/>
    </source>
</evidence>
<dbReference type="UniPathway" id="UPA00241">
    <property type="reaction ID" value="UER00356"/>
</dbReference>
<dbReference type="PATRIC" id="fig|1813736.3.peg.4410"/>
<name>A0A143PS05_LUTPR</name>
<comment type="function">
    <text evidence="5">Catalyzes the phosphorylation of the 3'-hydroxyl group of dephosphocoenzyme A to form coenzyme A.</text>
</comment>
<dbReference type="Gene3D" id="3.40.50.300">
    <property type="entry name" value="P-loop containing nucleotide triphosphate hydrolases"/>
    <property type="match status" value="1"/>
</dbReference>
<dbReference type="HAMAP" id="MF_00376">
    <property type="entry name" value="Dephospho_CoA_kinase"/>
    <property type="match status" value="1"/>
</dbReference>
<dbReference type="EMBL" id="CP015136">
    <property type="protein sequence ID" value="AMY10928.1"/>
    <property type="molecule type" value="Genomic_DNA"/>
</dbReference>
<dbReference type="AlphaFoldDB" id="A0A143PS05"/>
<evidence type="ECO:0000256" key="5">
    <source>
        <dbReference type="HAMAP-Rule" id="MF_00376"/>
    </source>
</evidence>
<sequence>MPEGVLRVGLTGGIATGKSYVTRRLDEVGLPTIDADRLAREAVAPGSPGLRAVVNRFGRDILTEGGALDRAKLGSLVFRDATARTDLEALIHPEVRRRIAEWQAGLVKNGYRGPLIADIPLLFETGRAGDFDAVVVVACDPARQKARLIERDGLSDVEAGQRIAAQWPIAEKVRGADYVVRTDGTFEDTDAQVAELVTQLRASADSGR</sequence>
<dbReference type="GO" id="GO:0005737">
    <property type="term" value="C:cytoplasm"/>
    <property type="evidence" value="ECO:0007669"/>
    <property type="project" value="UniProtKB-SubCell"/>
</dbReference>
<evidence type="ECO:0000313" key="7">
    <source>
        <dbReference type="EMBL" id="AMY10928.1"/>
    </source>
</evidence>
<dbReference type="STRING" id="1855912.LuPra_04171"/>
<dbReference type="EC" id="2.7.1.24" evidence="5 6"/>
<proteinExistence type="inferred from homology"/>
<dbReference type="NCBIfam" id="TIGR00152">
    <property type="entry name" value="dephospho-CoA kinase"/>
    <property type="match status" value="1"/>
</dbReference>
<reference evidence="8" key="2">
    <citation type="submission" date="2016-04" db="EMBL/GenBank/DDBJ databases">
        <title>First Complete Genome Sequence of a Subdivision 6 Acidobacterium.</title>
        <authorList>
            <person name="Huang S."/>
            <person name="Vieira S."/>
            <person name="Bunk B."/>
            <person name="Riedel T."/>
            <person name="Sproeer C."/>
            <person name="Overmann J."/>
        </authorList>
    </citation>
    <scope>NUCLEOTIDE SEQUENCE [LARGE SCALE GENOMIC DNA]</scope>
    <source>
        <strain evidence="8">DSM 100886 HEG_-6_39</strain>
    </source>
</reference>
<dbReference type="SUPFAM" id="SSF52540">
    <property type="entry name" value="P-loop containing nucleoside triphosphate hydrolases"/>
    <property type="match status" value="1"/>
</dbReference>
<protein>
    <recommendedName>
        <fullName evidence="5 6">Dephospho-CoA kinase</fullName>
        <ecNumber evidence="5 6">2.7.1.24</ecNumber>
    </recommendedName>
    <alternativeName>
        <fullName evidence="5">Dephosphocoenzyme A kinase</fullName>
    </alternativeName>
</protein>
<dbReference type="Pfam" id="PF01121">
    <property type="entry name" value="CoaE"/>
    <property type="match status" value="1"/>
</dbReference>
<feature type="binding site" evidence="5">
    <location>
        <begin position="15"/>
        <end position="20"/>
    </location>
    <ligand>
        <name>ATP</name>
        <dbReference type="ChEBI" id="CHEBI:30616"/>
    </ligand>
</feature>
<evidence type="ECO:0000313" key="8">
    <source>
        <dbReference type="Proteomes" id="UP000076079"/>
    </source>
</evidence>
<dbReference type="PROSITE" id="PS51219">
    <property type="entry name" value="DPCK"/>
    <property type="match status" value="1"/>
</dbReference>
<evidence type="ECO:0000256" key="6">
    <source>
        <dbReference type="NCBIfam" id="TIGR00152"/>
    </source>
</evidence>
<keyword evidence="5 7" id="KW-0808">Transferase</keyword>
<dbReference type="KEGG" id="abac:LuPra_04171"/>
<keyword evidence="3 5" id="KW-0067">ATP-binding</keyword>
<organism evidence="7 8">
    <name type="scientific">Luteitalea pratensis</name>
    <dbReference type="NCBI Taxonomy" id="1855912"/>
    <lineage>
        <taxon>Bacteria</taxon>
        <taxon>Pseudomonadati</taxon>
        <taxon>Acidobacteriota</taxon>
        <taxon>Vicinamibacteria</taxon>
        <taxon>Vicinamibacterales</taxon>
        <taxon>Vicinamibacteraceae</taxon>
        <taxon>Luteitalea</taxon>
    </lineage>
</organism>
<accession>A0A143PS05</accession>
<evidence type="ECO:0000256" key="4">
    <source>
        <dbReference type="ARBA" id="ARBA00022993"/>
    </source>
</evidence>
<dbReference type="GO" id="GO:0015937">
    <property type="term" value="P:coenzyme A biosynthetic process"/>
    <property type="evidence" value="ECO:0007669"/>
    <property type="project" value="UniProtKB-UniRule"/>
</dbReference>
<evidence type="ECO:0000256" key="2">
    <source>
        <dbReference type="ARBA" id="ARBA00022741"/>
    </source>
</evidence>
<comment type="catalytic activity">
    <reaction evidence="5">
        <text>3'-dephospho-CoA + ATP = ADP + CoA + H(+)</text>
        <dbReference type="Rhea" id="RHEA:18245"/>
        <dbReference type="ChEBI" id="CHEBI:15378"/>
        <dbReference type="ChEBI" id="CHEBI:30616"/>
        <dbReference type="ChEBI" id="CHEBI:57287"/>
        <dbReference type="ChEBI" id="CHEBI:57328"/>
        <dbReference type="ChEBI" id="CHEBI:456216"/>
        <dbReference type="EC" id="2.7.1.24"/>
    </reaction>
</comment>
<comment type="pathway">
    <text evidence="5">Cofactor biosynthesis; coenzyme A biosynthesis; CoA from (R)-pantothenate: step 5/5.</text>
</comment>
<dbReference type="CDD" id="cd02022">
    <property type="entry name" value="DPCK"/>
    <property type="match status" value="1"/>
</dbReference>
<keyword evidence="4 5" id="KW-0173">Coenzyme A biosynthesis</keyword>
<dbReference type="Proteomes" id="UP000076079">
    <property type="component" value="Chromosome"/>
</dbReference>
<reference evidence="7 8" key="1">
    <citation type="journal article" date="2016" name="Genome Announc.">
        <title>First Complete Genome Sequence of a Subdivision 6 Acidobacterium Strain.</title>
        <authorList>
            <person name="Huang S."/>
            <person name="Vieira S."/>
            <person name="Bunk B."/>
            <person name="Riedel T."/>
            <person name="Sproer C."/>
            <person name="Overmann J."/>
        </authorList>
    </citation>
    <scope>NUCLEOTIDE SEQUENCE [LARGE SCALE GENOMIC DNA]</scope>
    <source>
        <strain evidence="8">DSM 100886 HEG_-6_39</strain>
    </source>
</reference>
<comment type="subcellular location">
    <subcellularLocation>
        <location evidence="5">Cytoplasm</location>
    </subcellularLocation>
</comment>
<keyword evidence="8" id="KW-1185">Reference proteome</keyword>
<dbReference type="InterPro" id="IPR001977">
    <property type="entry name" value="Depp_CoAkinase"/>
</dbReference>
<dbReference type="GO" id="GO:0004140">
    <property type="term" value="F:dephospho-CoA kinase activity"/>
    <property type="evidence" value="ECO:0007669"/>
    <property type="project" value="UniProtKB-UniRule"/>
</dbReference>